<evidence type="ECO:0000256" key="1">
    <source>
        <dbReference type="ARBA" id="ARBA00022729"/>
    </source>
</evidence>
<dbReference type="Gene3D" id="2.60.120.200">
    <property type="match status" value="1"/>
</dbReference>
<accession>A0A6I6Y2T5</accession>
<evidence type="ECO:0000313" key="5">
    <source>
        <dbReference type="Proteomes" id="UP000464480"/>
    </source>
</evidence>
<dbReference type="InterPro" id="IPR006558">
    <property type="entry name" value="LamG-like"/>
</dbReference>
<evidence type="ECO:0000313" key="4">
    <source>
        <dbReference type="EMBL" id="QHG66759.1"/>
    </source>
</evidence>
<dbReference type="InterPro" id="IPR013320">
    <property type="entry name" value="ConA-like_dom_sf"/>
</dbReference>
<evidence type="ECO:0000256" key="2">
    <source>
        <dbReference type="ARBA" id="ARBA00023157"/>
    </source>
</evidence>
<dbReference type="Proteomes" id="UP000464480">
    <property type="component" value="Chromosome"/>
</dbReference>
<dbReference type="AlphaFoldDB" id="A0A6I6Y2T5"/>
<dbReference type="SMART" id="SM00560">
    <property type="entry name" value="LamGL"/>
    <property type="match status" value="1"/>
</dbReference>
<sequence>MTVRQIIQLAGSLDIPGLPQLDVSSREIEIANLASLKLWGATAKWGISNDDLGLEDRVTANKIPLNGSPPSTRLENAFDGKPALLLGTAAAVVRDTTFDTTGSFTVAFNQCPVADDLSAVGASSAALPGTGQSYWFISTAGGKFRIGTSNLFTQFTDYTGPVPSKTAWLRMMLKYDRAAGTMTLYVNGVQQVKLTNDALKTLSLAPGVCLGGIVTTSSTPGTASCYMRSPMAFNSALTDGELALVDKYLAETYY</sequence>
<dbReference type="RefSeq" id="WP_159411896.1">
    <property type="nucleotide sequence ID" value="NZ_CP026115.2"/>
</dbReference>
<keyword evidence="1" id="KW-0732">Signal</keyword>
<gene>
    <name evidence="4" type="ORF">C2H86_21095</name>
</gene>
<feature type="domain" description="LamG-like jellyroll fold" evidence="3">
    <location>
        <begin position="102"/>
        <end position="240"/>
    </location>
</feature>
<protein>
    <recommendedName>
        <fullName evidence="3">LamG-like jellyroll fold domain-containing protein</fullName>
    </recommendedName>
</protein>
<organism evidence="4 5">
    <name type="scientific">Pseudomonas putida</name>
    <name type="common">Arthrobacter siderocapsulatus</name>
    <dbReference type="NCBI Taxonomy" id="303"/>
    <lineage>
        <taxon>Bacteria</taxon>
        <taxon>Pseudomonadati</taxon>
        <taxon>Pseudomonadota</taxon>
        <taxon>Gammaproteobacteria</taxon>
        <taxon>Pseudomonadales</taxon>
        <taxon>Pseudomonadaceae</taxon>
        <taxon>Pseudomonas</taxon>
    </lineage>
</organism>
<dbReference type="EMBL" id="CP026115">
    <property type="protein sequence ID" value="QHG66759.1"/>
    <property type="molecule type" value="Genomic_DNA"/>
</dbReference>
<keyword evidence="2" id="KW-1015">Disulfide bond</keyword>
<proteinExistence type="predicted"/>
<evidence type="ECO:0000259" key="3">
    <source>
        <dbReference type="SMART" id="SM00560"/>
    </source>
</evidence>
<reference evidence="4 5" key="1">
    <citation type="submission" date="2020-02" db="EMBL/GenBank/DDBJ databases">
        <title>Pseudomonas Putida W5 Complete Genome Assembly.</title>
        <authorList>
            <person name="Yuan Z.-C."/>
            <person name="Shaw G.A."/>
            <person name="Cusano A.D."/>
            <person name="Caddey B.J."/>
            <person name="Weselowski B.J."/>
        </authorList>
    </citation>
    <scope>NUCLEOTIDE SEQUENCE [LARGE SCALE GENOMIC DNA]</scope>
    <source>
        <strain evidence="4 5">W5</strain>
    </source>
</reference>
<dbReference type="SUPFAM" id="SSF49899">
    <property type="entry name" value="Concanavalin A-like lectins/glucanases"/>
    <property type="match status" value="1"/>
</dbReference>
<name>A0A6I6Y2T5_PSEPU</name>